<proteinExistence type="predicted"/>
<dbReference type="AlphaFoldDB" id="A0A315VNV1"/>
<dbReference type="PROSITE" id="PS51257">
    <property type="entry name" value="PROKAR_LIPOPROTEIN"/>
    <property type="match status" value="1"/>
</dbReference>
<dbReference type="Proteomes" id="UP000250572">
    <property type="component" value="Unassembled WGS sequence"/>
</dbReference>
<gene>
    <name evidence="1" type="ORF">CCH79_00009999</name>
</gene>
<evidence type="ECO:0000313" key="1">
    <source>
        <dbReference type="EMBL" id="PWA24799.1"/>
    </source>
</evidence>
<evidence type="ECO:0000313" key="2">
    <source>
        <dbReference type="Proteomes" id="UP000250572"/>
    </source>
</evidence>
<dbReference type="EMBL" id="NHOQ01001396">
    <property type="protein sequence ID" value="PWA24799.1"/>
    <property type="molecule type" value="Genomic_DNA"/>
</dbReference>
<keyword evidence="2" id="KW-1185">Reference proteome</keyword>
<comment type="caution">
    <text evidence="1">The sequence shown here is derived from an EMBL/GenBank/DDBJ whole genome shotgun (WGS) entry which is preliminary data.</text>
</comment>
<reference evidence="1 2" key="1">
    <citation type="journal article" date="2018" name="G3 (Bethesda)">
        <title>A High-Quality Reference Genome for the Invasive Mosquitofish Gambusia affinis Using a Chicago Library.</title>
        <authorList>
            <person name="Hoffberg S.L."/>
            <person name="Troendle N.J."/>
            <person name="Glenn T.C."/>
            <person name="Mahmud O."/>
            <person name="Louha S."/>
            <person name="Chalopin D."/>
            <person name="Bennetzen J.L."/>
            <person name="Mauricio R."/>
        </authorList>
    </citation>
    <scope>NUCLEOTIDE SEQUENCE [LARGE SCALE GENOMIC DNA]</scope>
    <source>
        <strain evidence="1">NE01/NJP1002.9</strain>
        <tissue evidence="1">Muscle</tissue>
    </source>
</reference>
<protein>
    <submittedName>
        <fullName evidence="1">Uncharacterized protein</fullName>
    </submittedName>
</protein>
<accession>A0A315VNV1</accession>
<organism evidence="1 2">
    <name type="scientific">Gambusia affinis</name>
    <name type="common">Western mosquitofish</name>
    <name type="synonym">Heterandria affinis</name>
    <dbReference type="NCBI Taxonomy" id="33528"/>
    <lineage>
        <taxon>Eukaryota</taxon>
        <taxon>Metazoa</taxon>
        <taxon>Chordata</taxon>
        <taxon>Craniata</taxon>
        <taxon>Vertebrata</taxon>
        <taxon>Euteleostomi</taxon>
        <taxon>Actinopterygii</taxon>
        <taxon>Neopterygii</taxon>
        <taxon>Teleostei</taxon>
        <taxon>Neoteleostei</taxon>
        <taxon>Acanthomorphata</taxon>
        <taxon>Ovalentaria</taxon>
        <taxon>Atherinomorphae</taxon>
        <taxon>Cyprinodontiformes</taxon>
        <taxon>Poeciliidae</taxon>
        <taxon>Poeciliinae</taxon>
        <taxon>Gambusia</taxon>
    </lineage>
</organism>
<name>A0A315VNV1_GAMAF</name>
<sequence length="242" mass="26458">MTREYSDHSNHHFLAGGCFRDPAHNPLDAIHPDLQLHFGVRSERGRYGVWPPTLFKAGMMAVRRKSLFLMYCVGNKGENRKRLGSFGIKPTSSHAPTAPLSSSISPPHPGAANAFLCVRLVDIKLIRAKVPPPPYFGRSVLAGSPTSGRHVQPAIMPPLFPCHIHCSLGSFEGAAGAGRRLMQRGRGAAATQQGCGRHLANFYKLLRVYPTSSQMTTGDKHLSPHDPANALLTLQQQQEQQE</sequence>